<protein>
    <recommendedName>
        <fullName evidence="2">CHAT domain-containing protein</fullName>
    </recommendedName>
</protein>
<sequence length="121" mass="13379">MRETHDAHSSRGLSLAFLSACETAQAHVKTPDEAMHLAATFLFAGFSGVVGTMWTMADSDGPQITDKFYQHLFKNCDADAKSPTLPDLSKAAETLHLAVAELRKDPQVTFMRWVPFVYYGL</sequence>
<dbReference type="InterPro" id="IPR024983">
    <property type="entry name" value="CHAT_dom"/>
</dbReference>
<reference evidence="3" key="1">
    <citation type="submission" date="2023-03" db="EMBL/GenBank/DDBJ databases">
        <title>Massive genome expansion in bonnet fungi (Mycena s.s.) driven by repeated elements and novel gene families across ecological guilds.</title>
        <authorList>
            <consortium name="Lawrence Berkeley National Laboratory"/>
            <person name="Harder C.B."/>
            <person name="Miyauchi S."/>
            <person name="Viragh M."/>
            <person name="Kuo A."/>
            <person name="Thoen E."/>
            <person name="Andreopoulos B."/>
            <person name="Lu D."/>
            <person name="Skrede I."/>
            <person name="Drula E."/>
            <person name="Henrissat B."/>
            <person name="Morin E."/>
            <person name="Kohler A."/>
            <person name="Barry K."/>
            <person name="LaButti K."/>
            <person name="Morin E."/>
            <person name="Salamov A."/>
            <person name="Lipzen A."/>
            <person name="Mereny Z."/>
            <person name="Hegedus B."/>
            <person name="Baldrian P."/>
            <person name="Stursova M."/>
            <person name="Weitz H."/>
            <person name="Taylor A."/>
            <person name="Grigoriev I.V."/>
            <person name="Nagy L.G."/>
            <person name="Martin F."/>
            <person name="Kauserud H."/>
        </authorList>
    </citation>
    <scope>NUCLEOTIDE SEQUENCE</scope>
    <source>
        <strain evidence="3">9284</strain>
    </source>
</reference>
<keyword evidence="1" id="KW-0472">Membrane</keyword>
<keyword evidence="1" id="KW-1133">Transmembrane helix</keyword>
<dbReference type="Proteomes" id="UP001221142">
    <property type="component" value="Unassembled WGS sequence"/>
</dbReference>
<evidence type="ECO:0000256" key="1">
    <source>
        <dbReference type="SAM" id="Phobius"/>
    </source>
</evidence>
<evidence type="ECO:0000313" key="3">
    <source>
        <dbReference type="EMBL" id="KAJ7617740.1"/>
    </source>
</evidence>
<dbReference type="EMBL" id="JARKIF010000020">
    <property type="protein sequence ID" value="KAJ7617740.1"/>
    <property type="molecule type" value="Genomic_DNA"/>
</dbReference>
<organism evidence="3 4">
    <name type="scientific">Roridomyces roridus</name>
    <dbReference type="NCBI Taxonomy" id="1738132"/>
    <lineage>
        <taxon>Eukaryota</taxon>
        <taxon>Fungi</taxon>
        <taxon>Dikarya</taxon>
        <taxon>Basidiomycota</taxon>
        <taxon>Agaricomycotina</taxon>
        <taxon>Agaricomycetes</taxon>
        <taxon>Agaricomycetidae</taxon>
        <taxon>Agaricales</taxon>
        <taxon>Marasmiineae</taxon>
        <taxon>Mycenaceae</taxon>
        <taxon>Roridomyces</taxon>
    </lineage>
</organism>
<evidence type="ECO:0000259" key="2">
    <source>
        <dbReference type="Pfam" id="PF12770"/>
    </source>
</evidence>
<keyword evidence="1" id="KW-0812">Transmembrane</keyword>
<name>A0AAD7BCZ1_9AGAR</name>
<feature type="transmembrane region" description="Helical" evidence="1">
    <location>
        <begin position="36"/>
        <end position="57"/>
    </location>
</feature>
<dbReference type="AlphaFoldDB" id="A0AAD7BCZ1"/>
<keyword evidence="4" id="KW-1185">Reference proteome</keyword>
<gene>
    <name evidence="3" type="ORF">FB45DRAFT_800536</name>
</gene>
<accession>A0AAD7BCZ1</accession>
<evidence type="ECO:0000313" key="4">
    <source>
        <dbReference type="Proteomes" id="UP001221142"/>
    </source>
</evidence>
<proteinExistence type="predicted"/>
<dbReference type="Pfam" id="PF12770">
    <property type="entry name" value="CHAT"/>
    <property type="match status" value="1"/>
</dbReference>
<feature type="domain" description="CHAT" evidence="2">
    <location>
        <begin position="11"/>
        <end position="120"/>
    </location>
</feature>
<comment type="caution">
    <text evidence="3">The sequence shown here is derived from an EMBL/GenBank/DDBJ whole genome shotgun (WGS) entry which is preliminary data.</text>
</comment>